<name>A0A9X3DFA3_9SPHI</name>
<dbReference type="Proteomes" id="UP001142592">
    <property type="component" value="Unassembled WGS sequence"/>
</dbReference>
<proteinExistence type="predicted"/>
<organism evidence="1 2">
    <name type="scientific">Pedobacter agri</name>
    <dbReference type="NCBI Taxonomy" id="454586"/>
    <lineage>
        <taxon>Bacteria</taxon>
        <taxon>Pseudomonadati</taxon>
        <taxon>Bacteroidota</taxon>
        <taxon>Sphingobacteriia</taxon>
        <taxon>Sphingobacteriales</taxon>
        <taxon>Sphingobacteriaceae</taxon>
        <taxon>Pedobacter</taxon>
    </lineage>
</organism>
<keyword evidence="2" id="KW-1185">Reference proteome</keyword>
<sequence>MQNGRIKVAKAQNNASTLPEIGKIKTGIKAVSAGGKEYPKAIDYFRPTGNFANQFTALYGEKPNSLQVTFISNDIKEVCNEQFESWDKGKRYGWGDGETFTVFNVATGKYENEIPATDKRVKGLKWDRTLTLRFVLLKMTGVLGYWSWSTKAKEVSIPSITKSFDLVMEKSGSIIGFPFNFTIEMKKSYTPGEAKTYPVVSLIPSFTEENMEAVRNYIEAGGSMNRLTTKMIESGAINEPKVLEIGEGK</sequence>
<protein>
    <submittedName>
        <fullName evidence="1">Uncharacterized protein</fullName>
    </submittedName>
</protein>
<reference evidence="1" key="1">
    <citation type="submission" date="2022-11" db="EMBL/GenBank/DDBJ databases">
        <authorList>
            <person name="Graham C."/>
            <person name="Newman J.D."/>
        </authorList>
    </citation>
    <scope>NUCLEOTIDE SEQUENCE</scope>
    <source>
        <strain evidence="1">DSM 19486</strain>
    </source>
</reference>
<dbReference type="AlphaFoldDB" id="A0A9X3DFA3"/>
<dbReference type="RefSeq" id="WP_010602177.1">
    <property type="nucleotide sequence ID" value="NZ_JAPJUH010000005.1"/>
</dbReference>
<dbReference type="EMBL" id="JAPJUH010000005">
    <property type="protein sequence ID" value="MCX3266584.1"/>
    <property type="molecule type" value="Genomic_DNA"/>
</dbReference>
<dbReference type="InterPro" id="IPR043991">
    <property type="entry name" value="Gp3-like"/>
</dbReference>
<accession>A0A9X3DFA3</accession>
<gene>
    <name evidence="1" type="ORF">OQZ29_17635</name>
</gene>
<evidence type="ECO:0000313" key="1">
    <source>
        <dbReference type="EMBL" id="MCX3266584.1"/>
    </source>
</evidence>
<comment type="caution">
    <text evidence="1">The sequence shown here is derived from an EMBL/GenBank/DDBJ whole genome shotgun (WGS) entry which is preliminary data.</text>
</comment>
<dbReference type="Pfam" id="PF18897">
    <property type="entry name" value="Gp3-like"/>
    <property type="match status" value="1"/>
</dbReference>
<evidence type="ECO:0000313" key="2">
    <source>
        <dbReference type="Proteomes" id="UP001142592"/>
    </source>
</evidence>